<dbReference type="RefSeq" id="WP_013221709.1">
    <property type="nucleotide sequence ID" value="NC_014315.1"/>
</dbReference>
<keyword evidence="8" id="KW-1185">Reference proteome</keyword>
<dbReference type="GO" id="GO:0006281">
    <property type="term" value="P:DNA repair"/>
    <property type="evidence" value="ECO:0007669"/>
    <property type="project" value="UniProtKB-UniRule"/>
</dbReference>
<dbReference type="GO" id="GO:0016891">
    <property type="term" value="F:RNA endonuclease activity producing 5'-phosphomonoesters, hydrolytic mechanism"/>
    <property type="evidence" value="ECO:0007669"/>
    <property type="project" value="TreeGrafter"/>
</dbReference>
<name>D8KBJ8_NITWC</name>
<keyword evidence="6" id="KW-0479">Metal-binding</keyword>
<dbReference type="GO" id="GO:0003727">
    <property type="term" value="F:single-stranded RNA binding"/>
    <property type="evidence" value="ECO:0007669"/>
    <property type="project" value="TreeGrafter"/>
</dbReference>
<accession>D8KBJ8</accession>
<evidence type="ECO:0000256" key="3">
    <source>
        <dbReference type="ARBA" id="ARBA00022722"/>
    </source>
</evidence>
<keyword evidence="5 6" id="KW-0378">Hydrolase</keyword>
<keyword evidence="4 6" id="KW-0255">Endonuclease</keyword>
<keyword evidence="6" id="KW-0460">Magnesium</keyword>
<evidence type="ECO:0000256" key="4">
    <source>
        <dbReference type="ARBA" id="ARBA00022759"/>
    </source>
</evidence>
<protein>
    <recommendedName>
        <fullName evidence="6">Endonuclease V</fullName>
        <ecNumber evidence="6">3.1.21.7</ecNumber>
    </recommendedName>
    <alternativeName>
        <fullName evidence="6">Deoxyinosine 3'endonuclease</fullName>
    </alternativeName>
    <alternativeName>
        <fullName evidence="6">Deoxyribonuclease V</fullName>
        <shortName evidence="6">DNase V</shortName>
    </alternativeName>
</protein>
<evidence type="ECO:0000256" key="6">
    <source>
        <dbReference type="HAMAP-Rule" id="MF_00801"/>
    </source>
</evidence>
<comment type="subcellular location">
    <subcellularLocation>
        <location evidence="1 6">Cytoplasm</location>
    </subcellularLocation>
</comment>
<evidence type="ECO:0000313" key="7">
    <source>
        <dbReference type="EMBL" id="ADJ29645.1"/>
    </source>
</evidence>
<dbReference type="PANTHER" id="PTHR28511:SF1">
    <property type="entry name" value="ENDONUCLEASE V"/>
    <property type="match status" value="1"/>
</dbReference>
<keyword evidence="6" id="KW-0227">DNA damage</keyword>
<comment type="similarity">
    <text evidence="6">Belongs to the endonuclease V family.</text>
</comment>
<dbReference type="KEGG" id="nwa:Nwat_2903"/>
<evidence type="ECO:0000256" key="1">
    <source>
        <dbReference type="ARBA" id="ARBA00004496"/>
    </source>
</evidence>
<evidence type="ECO:0000313" key="8">
    <source>
        <dbReference type="Proteomes" id="UP000000393"/>
    </source>
</evidence>
<reference evidence="7 8" key="1">
    <citation type="submission" date="2010-06" db="EMBL/GenBank/DDBJ databases">
        <title>Complete sequence of chromosome of Nitrosococcus watsoni C-113.</title>
        <authorList>
            <consortium name="US DOE Joint Genome Institute"/>
            <person name="Lucas S."/>
            <person name="Copeland A."/>
            <person name="Lapidus A."/>
            <person name="Cheng J.-F."/>
            <person name="Bruce D."/>
            <person name="Goodwin L."/>
            <person name="Pitluck S."/>
            <person name="Malfatti S.A."/>
            <person name="Chain P.S.G."/>
            <person name="Land M."/>
            <person name="Hauser L."/>
            <person name="Kyrpides N."/>
            <person name="Ivanova N."/>
            <person name="Cambell M.A."/>
            <person name="Heidelberg J.F."/>
            <person name="Klotz M.G."/>
            <person name="Woyke T."/>
        </authorList>
    </citation>
    <scope>NUCLEOTIDE SEQUENCE [LARGE SCALE GENOMIC DNA]</scope>
    <source>
        <strain evidence="7 8">C-113</strain>
    </source>
</reference>
<dbReference type="GO" id="GO:0005737">
    <property type="term" value="C:cytoplasm"/>
    <property type="evidence" value="ECO:0007669"/>
    <property type="project" value="UniProtKB-SubCell"/>
</dbReference>
<dbReference type="CDD" id="cd06559">
    <property type="entry name" value="Endonuclease_V"/>
    <property type="match status" value="1"/>
</dbReference>
<dbReference type="InterPro" id="IPR007581">
    <property type="entry name" value="Endonuclease-V"/>
</dbReference>
<keyword evidence="6" id="KW-0234">DNA repair</keyword>
<dbReference type="eggNOG" id="COG1515">
    <property type="taxonomic scope" value="Bacteria"/>
</dbReference>
<evidence type="ECO:0000256" key="5">
    <source>
        <dbReference type="ARBA" id="ARBA00022801"/>
    </source>
</evidence>
<comment type="function">
    <text evidence="6">DNA repair enzyme involved in the repair of deaminated bases. Selectively cleaves double-stranded DNA at the second phosphodiester bond 3' to a deoxyinosine leaving behind the intact lesion on the nicked DNA.</text>
</comment>
<dbReference type="EMBL" id="CP002086">
    <property type="protein sequence ID" value="ADJ29645.1"/>
    <property type="molecule type" value="Genomic_DNA"/>
</dbReference>
<organism evidence="7 8">
    <name type="scientific">Nitrosococcus watsoni (strain C-113)</name>
    <dbReference type="NCBI Taxonomy" id="105559"/>
    <lineage>
        <taxon>Bacteria</taxon>
        <taxon>Pseudomonadati</taxon>
        <taxon>Pseudomonadota</taxon>
        <taxon>Gammaproteobacteria</taxon>
        <taxon>Chromatiales</taxon>
        <taxon>Chromatiaceae</taxon>
        <taxon>Nitrosococcus</taxon>
    </lineage>
</organism>
<proteinExistence type="inferred from homology"/>
<keyword evidence="2 6" id="KW-0963">Cytoplasm</keyword>
<comment type="cofactor">
    <cofactor evidence="6">
        <name>Mg(2+)</name>
        <dbReference type="ChEBI" id="CHEBI:18420"/>
    </cofactor>
</comment>
<dbReference type="HOGENOM" id="CLU_047631_1_1_6"/>
<dbReference type="GO" id="GO:0043737">
    <property type="term" value="F:deoxyribonuclease V activity"/>
    <property type="evidence" value="ECO:0007669"/>
    <property type="project" value="UniProtKB-UniRule"/>
</dbReference>
<comment type="catalytic activity">
    <reaction evidence="6">
        <text>Endonucleolytic cleavage at apurinic or apyrimidinic sites to products with a 5'-phosphate.</text>
        <dbReference type="EC" id="3.1.21.7"/>
    </reaction>
</comment>
<keyword evidence="3 6" id="KW-0540">Nuclease</keyword>
<dbReference type="STRING" id="105559.Nwat_2903"/>
<evidence type="ECO:0000256" key="2">
    <source>
        <dbReference type="ARBA" id="ARBA00022490"/>
    </source>
</evidence>
<dbReference type="HAMAP" id="MF_00801">
    <property type="entry name" value="Endonuclease_5"/>
    <property type="match status" value="1"/>
</dbReference>
<feature type="binding site" evidence="6">
    <location>
        <position position="42"/>
    </location>
    <ligand>
        <name>Mg(2+)</name>
        <dbReference type="ChEBI" id="CHEBI:18420"/>
    </ligand>
</feature>
<dbReference type="EC" id="3.1.21.7" evidence="6"/>
<dbReference type="NCBIfam" id="NF008629">
    <property type="entry name" value="PRK11617.1"/>
    <property type="match status" value="1"/>
</dbReference>
<dbReference type="AlphaFoldDB" id="D8KBJ8"/>
<dbReference type="Proteomes" id="UP000000393">
    <property type="component" value="Chromosome"/>
</dbReference>
<sequence length="224" mass="24437">MLVRTHSWNLSPKEAVALQRRLAGQVITEDRLGRVRFVAGVDVGFEEQGKITRAAVVVLQLADLSLVEQVVARRPTHFPYIPGLLSFRECPTVLAALEKLTVTPNLLLCDGQGIAHPRRFGIACHLGVLTGLPSIGVAKTRLTGQHGPAPDERGGWTPLADKGETIGAVLRTRLKVRPVFISIGHRISLLTAIQYVMACTTRYRLPETTRLADKLASGSKKKRA</sequence>
<feature type="site" description="Interaction with target DNA" evidence="6">
    <location>
        <position position="80"/>
    </location>
</feature>
<dbReference type="Gene3D" id="3.30.2170.10">
    <property type="entry name" value="archaeoglobus fulgidus dsm 4304 superfamily"/>
    <property type="match status" value="1"/>
</dbReference>
<gene>
    <name evidence="6" type="primary">nfi</name>
    <name evidence="7" type="ordered locus">Nwat_2903</name>
</gene>
<dbReference type="GO" id="GO:0000287">
    <property type="term" value="F:magnesium ion binding"/>
    <property type="evidence" value="ECO:0007669"/>
    <property type="project" value="UniProtKB-UniRule"/>
</dbReference>
<feature type="binding site" evidence="6">
    <location>
        <position position="110"/>
    </location>
    <ligand>
        <name>Mg(2+)</name>
        <dbReference type="ChEBI" id="CHEBI:18420"/>
    </ligand>
</feature>
<dbReference type="Pfam" id="PF04493">
    <property type="entry name" value="Endonuclease_5"/>
    <property type="match status" value="1"/>
</dbReference>
<dbReference type="PANTHER" id="PTHR28511">
    <property type="entry name" value="ENDONUCLEASE V"/>
    <property type="match status" value="1"/>
</dbReference>